<dbReference type="AlphaFoldDB" id="A0A845I601"/>
<dbReference type="Gene3D" id="3.10.520.10">
    <property type="entry name" value="ApbE-like domains"/>
    <property type="match status" value="1"/>
</dbReference>
<reference evidence="11" key="1">
    <citation type="submission" date="2019-12" db="EMBL/GenBank/DDBJ databases">
        <title>Novel species isolated from a subtropical stream in China.</title>
        <authorList>
            <person name="Lu H."/>
        </authorList>
    </citation>
    <scope>NUCLEOTIDE SEQUENCE [LARGE SCALE GENOMIC DNA]</scope>
    <source>
        <strain evidence="11">FT93W</strain>
    </source>
</reference>
<dbReference type="InterPro" id="IPR003374">
    <property type="entry name" value="ApbE-like_sf"/>
</dbReference>
<keyword evidence="6" id="KW-0479">Metal-binding</keyword>
<evidence type="ECO:0000256" key="10">
    <source>
        <dbReference type="ARBA" id="ARBA00048540"/>
    </source>
</evidence>
<evidence type="ECO:0000313" key="11">
    <source>
        <dbReference type="EMBL" id="MYN47671.1"/>
    </source>
</evidence>
<accession>A0A845I601</accession>
<protein>
    <recommendedName>
        <fullName evidence="3">FAD:protein FMN transferase</fullName>
        <ecNumber evidence="2">2.7.1.180</ecNumber>
    </recommendedName>
    <alternativeName>
        <fullName evidence="9">Flavin transferase</fullName>
    </alternativeName>
</protein>
<organism evidence="11 12">
    <name type="scientific">Duganella fentianensis</name>
    <dbReference type="NCBI Taxonomy" id="2692177"/>
    <lineage>
        <taxon>Bacteria</taxon>
        <taxon>Pseudomonadati</taxon>
        <taxon>Pseudomonadota</taxon>
        <taxon>Betaproteobacteria</taxon>
        <taxon>Burkholderiales</taxon>
        <taxon>Oxalobacteraceae</taxon>
        <taxon>Telluria group</taxon>
        <taxon>Duganella</taxon>
    </lineage>
</organism>
<keyword evidence="7" id="KW-0274">FAD</keyword>
<dbReference type="PANTHER" id="PTHR30040:SF2">
    <property type="entry name" value="FAD:PROTEIN FMN TRANSFERASE"/>
    <property type="match status" value="1"/>
</dbReference>
<evidence type="ECO:0000313" key="12">
    <source>
        <dbReference type="Proteomes" id="UP000444316"/>
    </source>
</evidence>
<evidence type="ECO:0000256" key="2">
    <source>
        <dbReference type="ARBA" id="ARBA00011955"/>
    </source>
</evidence>
<evidence type="ECO:0000256" key="3">
    <source>
        <dbReference type="ARBA" id="ARBA00016337"/>
    </source>
</evidence>
<evidence type="ECO:0000256" key="1">
    <source>
        <dbReference type="ARBA" id="ARBA00001946"/>
    </source>
</evidence>
<comment type="catalytic activity">
    <reaction evidence="10">
        <text>L-threonyl-[protein] + FAD = FMN-L-threonyl-[protein] + AMP + H(+)</text>
        <dbReference type="Rhea" id="RHEA:36847"/>
        <dbReference type="Rhea" id="RHEA-COMP:11060"/>
        <dbReference type="Rhea" id="RHEA-COMP:11061"/>
        <dbReference type="ChEBI" id="CHEBI:15378"/>
        <dbReference type="ChEBI" id="CHEBI:30013"/>
        <dbReference type="ChEBI" id="CHEBI:57692"/>
        <dbReference type="ChEBI" id="CHEBI:74257"/>
        <dbReference type="ChEBI" id="CHEBI:456215"/>
        <dbReference type="EC" id="2.7.1.180"/>
    </reaction>
</comment>
<sequence length="269" mass="28856">MIRRAQPWLGTLVEITADGDQAGLNAAFAQIAQVHGLMSFHDPASDIARFNRAAAGTRLELHSHTMQVLQLAEQLRLATDGIFNIACAPRLVENGLLPAPAVETVIYQPGQAMMQWDADGSLCKLASGWIDVGGIAKGYAVDLAVAALQQAGAQAGCVNAGGDLRVFGQRDWPVSLRHPQQPQRLLPAVQLRAEAMATSATYFSRRMQHGQQVSALWDGRDGRSIRSTRSISVRAPSCVLADALTKVVMASADPHHPALTQWQATALII</sequence>
<evidence type="ECO:0000256" key="5">
    <source>
        <dbReference type="ARBA" id="ARBA00022679"/>
    </source>
</evidence>
<evidence type="ECO:0000256" key="6">
    <source>
        <dbReference type="ARBA" id="ARBA00022723"/>
    </source>
</evidence>
<dbReference type="RefSeq" id="WP_155436723.1">
    <property type="nucleotide sequence ID" value="NZ_WWCL01000008.1"/>
</dbReference>
<keyword evidence="4" id="KW-0285">Flavoprotein</keyword>
<evidence type="ECO:0000256" key="8">
    <source>
        <dbReference type="ARBA" id="ARBA00022842"/>
    </source>
</evidence>
<keyword evidence="8" id="KW-0460">Magnesium</keyword>
<proteinExistence type="predicted"/>
<dbReference type="InterPro" id="IPR024932">
    <property type="entry name" value="ApbE"/>
</dbReference>
<dbReference type="Pfam" id="PF02424">
    <property type="entry name" value="ApbE"/>
    <property type="match status" value="1"/>
</dbReference>
<dbReference type="Proteomes" id="UP000444316">
    <property type="component" value="Unassembled WGS sequence"/>
</dbReference>
<comment type="caution">
    <text evidence="11">The sequence shown here is derived from an EMBL/GenBank/DDBJ whole genome shotgun (WGS) entry which is preliminary data.</text>
</comment>
<dbReference type="GO" id="GO:0016740">
    <property type="term" value="F:transferase activity"/>
    <property type="evidence" value="ECO:0007669"/>
    <property type="project" value="UniProtKB-KW"/>
</dbReference>
<dbReference type="EC" id="2.7.1.180" evidence="2"/>
<dbReference type="SUPFAM" id="SSF143631">
    <property type="entry name" value="ApbE-like"/>
    <property type="match status" value="1"/>
</dbReference>
<dbReference type="GO" id="GO:0046872">
    <property type="term" value="F:metal ion binding"/>
    <property type="evidence" value="ECO:0007669"/>
    <property type="project" value="UniProtKB-KW"/>
</dbReference>
<keyword evidence="12" id="KW-1185">Reference proteome</keyword>
<dbReference type="PANTHER" id="PTHR30040">
    <property type="entry name" value="THIAMINE BIOSYNTHESIS LIPOPROTEIN APBE"/>
    <property type="match status" value="1"/>
</dbReference>
<dbReference type="EMBL" id="WWCL01000008">
    <property type="protein sequence ID" value="MYN47671.1"/>
    <property type="molecule type" value="Genomic_DNA"/>
</dbReference>
<evidence type="ECO:0000256" key="4">
    <source>
        <dbReference type="ARBA" id="ARBA00022630"/>
    </source>
</evidence>
<comment type="cofactor">
    <cofactor evidence="1">
        <name>Mg(2+)</name>
        <dbReference type="ChEBI" id="CHEBI:18420"/>
    </cofactor>
</comment>
<evidence type="ECO:0000256" key="9">
    <source>
        <dbReference type="ARBA" id="ARBA00031306"/>
    </source>
</evidence>
<evidence type="ECO:0000256" key="7">
    <source>
        <dbReference type="ARBA" id="ARBA00022827"/>
    </source>
</evidence>
<gene>
    <name evidence="11" type="ORF">GTP23_21775</name>
</gene>
<name>A0A845I601_9BURK</name>
<keyword evidence="5 11" id="KW-0808">Transferase</keyword>